<dbReference type="Gene3D" id="2.60.40.10">
    <property type="entry name" value="Immunoglobulins"/>
    <property type="match status" value="1"/>
</dbReference>
<evidence type="ECO:0008006" key="4">
    <source>
        <dbReference type="Google" id="ProtNLM"/>
    </source>
</evidence>
<feature type="chain" id="PRO_5016426303" description="Ig-like domain-containing protein" evidence="1">
    <location>
        <begin position="36"/>
        <end position="285"/>
    </location>
</feature>
<gene>
    <name evidence="2" type="ORF">DES52_1212</name>
</gene>
<accession>A0A318S156</accession>
<dbReference type="AlphaFoldDB" id="A0A318S156"/>
<dbReference type="InterPro" id="IPR013783">
    <property type="entry name" value="Ig-like_fold"/>
</dbReference>
<name>A0A318S156_9DEIO</name>
<feature type="signal peptide" evidence="1">
    <location>
        <begin position="1"/>
        <end position="35"/>
    </location>
</feature>
<reference evidence="2 3" key="1">
    <citation type="submission" date="2018-06" db="EMBL/GenBank/DDBJ databases">
        <title>Genomic Encyclopedia of Type Strains, Phase IV (KMG-IV): sequencing the most valuable type-strain genomes for metagenomic binning, comparative biology and taxonomic classification.</title>
        <authorList>
            <person name="Goeker M."/>
        </authorList>
    </citation>
    <scope>NUCLEOTIDE SEQUENCE [LARGE SCALE GENOMIC DNA]</scope>
    <source>
        <strain evidence="2 3">DSM 18048</strain>
    </source>
</reference>
<evidence type="ECO:0000313" key="2">
    <source>
        <dbReference type="EMBL" id="PYE49873.1"/>
    </source>
</evidence>
<dbReference type="Proteomes" id="UP000248326">
    <property type="component" value="Unassembled WGS sequence"/>
</dbReference>
<comment type="caution">
    <text evidence="2">The sequence shown here is derived from an EMBL/GenBank/DDBJ whole genome shotgun (WGS) entry which is preliminary data.</text>
</comment>
<keyword evidence="3" id="KW-1185">Reference proteome</keyword>
<sequence length="285" mass="30172">MNQAPARRSRAPKGHHVPATLLAATLAASASTVLAGGTGAPVSMPTLAQTAPGIKVMSSLEGQTTLPLRTKWTVTTNLYPNQVASVTFLIDGVARWIEKIIPYSYADEGYLITTFLSPGRHTFTATVKADDGRTASNTVTATVSKTPAPPAALAGRWRRTVQVAGEPSLSGPWDLIFDDVGAWAIAPVSSGVVEQISVRGDVIQVFAPVQMGLPELGVAAYGAHDIYGTICSLDGPEQTFKWSKQGDQLKLQSISGGCEGRTHLWEGTWTRVPSSAPRGPLMPRK</sequence>
<organism evidence="2 3">
    <name type="scientific">Deinococcus yavapaiensis KR-236</name>
    <dbReference type="NCBI Taxonomy" id="694435"/>
    <lineage>
        <taxon>Bacteria</taxon>
        <taxon>Thermotogati</taxon>
        <taxon>Deinococcota</taxon>
        <taxon>Deinococci</taxon>
        <taxon>Deinococcales</taxon>
        <taxon>Deinococcaceae</taxon>
        <taxon>Deinococcus</taxon>
    </lineage>
</organism>
<evidence type="ECO:0000313" key="3">
    <source>
        <dbReference type="Proteomes" id="UP000248326"/>
    </source>
</evidence>
<evidence type="ECO:0000256" key="1">
    <source>
        <dbReference type="SAM" id="SignalP"/>
    </source>
</evidence>
<keyword evidence="1" id="KW-0732">Signal</keyword>
<proteinExistence type="predicted"/>
<dbReference type="CDD" id="cd00146">
    <property type="entry name" value="PKD"/>
    <property type="match status" value="1"/>
</dbReference>
<dbReference type="EMBL" id="QJSX01000021">
    <property type="protein sequence ID" value="PYE49873.1"/>
    <property type="molecule type" value="Genomic_DNA"/>
</dbReference>
<protein>
    <recommendedName>
        <fullName evidence="4">Ig-like domain-containing protein</fullName>
    </recommendedName>
</protein>